<dbReference type="Pfam" id="PF00150">
    <property type="entry name" value="Cellulase"/>
    <property type="match status" value="1"/>
</dbReference>
<dbReference type="CAZy" id="GH5">
    <property type="family name" value="Glycoside Hydrolase Family 5"/>
</dbReference>
<dbReference type="PROSITE" id="PS51257">
    <property type="entry name" value="PROKAR_LIPOPROTEIN"/>
    <property type="match status" value="1"/>
</dbReference>
<keyword evidence="2" id="KW-0119">Carbohydrate metabolism</keyword>
<keyword evidence="4" id="KW-0624">Polysaccharide degradation</keyword>
<keyword evidence="3" id="KW-0326">Glycosidase</keyword>
<reference evidence="6" key="1">
    <citation type="submission" date="2009-12" db="EMBL/GenBank/DDBJ databases">
        <title>Cloning and identification of genes encoding acidic cellulases from the metagenomes of buffalo rumen.</title>
        <authorList>
            <person name="Duan C.J."/>
            <person name="Liu J.L."/>
            <person name="Feng J.X."/>
        </authorList>
    </citation>
    <scope>NUCLEOTIDE SEQUENCE</scope>
</reference>
<gene>
    <name evidence="6" type="primary">umcel5R</name>
</gene>
<protein>
    <submittedName>
        <fullName evidence="6">Endoglucanase</fullName>
    </submittedName>
</protein>
<dbReference type="InterPro" id="IPR001547">
    <property type="entry name" value="Glyco_hydro_5"/>
</dbReference>
<dbReference type="PANTHER" id="PTHR31297:SF41">
    <property type="entry name" value="ENDOGLUCANASE, PUTATIVE (AFU_ORTHOLOGUE AFUA_5G01830)-RELATED"/>
    <property type="match status" value="1"/>
</dbReference>
<dbReference type="Gene3D" id="3.20.20.80">
    <property type="entry name" value="Glycosidases"/>
    <property type="match status" value="1"/>
</dbReference>
<evidence type="ECO:0000256" key="2">
    <source>
        <dbReference type="ARBA" id="ARBA00023277"/>
    </source>
</evidence>
<proteinExistence type="predicted"/>
<name>D3JVU1_9ZZZZ</name>
<dbReference type="PANTHER" id="PTHR31297">
    <property type="entry name" value="GLUCAN ENDO-1,6-BETA-GLUCOSIDASE B"/>
    <property type="match status" value="1"/>
</dbReference>
<evidence type="ECO:0000256" key="3">
    <source>
        <dbReference type="ARBA" id="ARBA00023295"/>
    </source>
</evidence>
<dbReference type="EMBL" id="GU322012">
    <property type="protein sequence ID" value="ADB80110.1"/>
    <property type="molecule type" value="Genomic_DNA"/>
</dbReference>
<organism evidence="6">
    <name type="scientific">uncultured microorganism</name>
    <dbReference type="NCBI Taxonomy" id="358574"/>
    <lineage>
        <taxon>unclassified sequences</taxon>
        <taxon>environmental samples</taxon>
    </lineage>
</organism>
<dbReference type="GO" id="GO:0005576">
    <property type="term" value="C:extracellular region"/>
    <property type="evidence" value="ECO:0007669"/>
    <property type="project" value="TreeGrafter"/>
</dbReference>
<evidence type="ECO:0000313" key="6">
    <source>
        <dbReference type="EMBL" id="ADB80110.1"/>
    </source>
</evidence>
<dbReference type="AlphaFoldDB" id="D3JVU1"/>
<evidence type="ECO:0000256" key="4">
    <source>
        <dbReference type="ARBA" id="ARBA00023326"/>
    </source>
</evidence>
<dbReference type="GO" id="GO:0009251">
    <property type="term" value="P:glucan catabolic process"/>
    <property type="evidence" value="ECO:0007669"/>
    <property type="project" value="TreeGrafter"/>
</dbReference>
<evidence type="ECO:0000259" key="5">
    <source>
        <dbReference type="Pfam" id="PF00150"/>
    </source>
</evidence>
<dbReference type="GO" id="GO:0008422">
    <property type="term" value="F:beta-glucosidase activity"/>
    <property type="evidence" value="ECO:0007669"/>
    <property type="project" value="TreeGrafter"/>
</dbReference>
<evidence type="ECO:0000256" key="1">
    <source>
        <dbReference type="ARBA" id="ARBA00022801"/>
    </source>
</evidence>
<keyword evidence="1" id="KW-0378">Hydrolase</keyword>
<dbReference type="SUPFAM" id="SSF51445">
    <property type="entry name" value="(Trans)glycosidases"/>
    <property type="match status" value="1"/>
</dbReference>
<dbReference type="InterPro" id="IPR017853">
    <property type="entry name" value="GH"/>
</dbReference>
<dbReference type="InterPro" id="IPR050386">
    <property type="entry name" value="Glycosyl_hydrolase_5"/>
</dbReference>
<accession>D3JVU1</accession>
<feature type="domain" description="Glycoside hydrolase family 5" evidence="5">
    <location>
        <begin position="67"/>
        <end position="308"/>
    </location>
</feature>
<sequence length="343" mass="39072">MTLKSLGMKRMASLIAGLSLLVLTSCSAGEGWVKVEGNKFLDPQGKELVFRGLCFSDPVKLVREGQWNERYFAEAADWGANVVRFAVHPSNLNSLGWEETFQAMDQGIAWAKRYGMYVIMDWHSIGNLKDELYTSPMYNTTREETFKFWRTVAERYKDEPTVALYELFNEPTVTAPDVGSCTWTEWKEIQESLIDAIRAINPHAVCLCAGFNWAYDLTPVAEEPVDRPNIAYVSHPYPMKRSEPWEEQWEKDFGYVADTYPVICTEIGYCLADEPGAHIPVMSTDVYGEHITQYFEQKGISFTVWCFDTSWAPMLIKRLGFHAHDPGPVLQSLFTGESPIVRP</sequence>